<evidence type="ECO:0000313" key="3">
    <source>
        <dbReference type="Proteomes" id="UP001152607"/>
    </source>
</evidence>
<keyword evidence="1" id="KW-1133">Transmembrane helix</keyword>
<feature type="transmembrane region" description="Helical" evidence="1">
    <location>
        <begin position="308"/>
        <end position="330"/>
    </location>
</feature>
<sequence>MRWLFILITPGVFAAPFPSEGLDGPHTVNMSPQTGAFFVTEATESRTVFAMVTFFCAIVLSGLCGSYAETLKYNIFRKTDISSTLLAFLYFLAIVCAISITLVESGLGAKTRELCHAAAVICIVFGTGSKVTMYIFLLERIRVVRTPFVPRQKDGLWIALMIIICGGFGGISILAYTTPAIELSYLDARCRIGLSPRTSLPFMGFFVAVNIILTSVLLWLMKPMMTPHKLLSLRGIFGKSTGAKLNNWLGGLKGIGRGNAARYSGIQKKTLSKNVRILLLKCFMGSLLVMLITIANMIHIYVMKGRQLDWLCLTVCMVDISLCVVILHWVKMSSAKAENNLTDVMAQLMPCERMVPNLILPSPSPGGSVFDMGRPALLMDPGSLLTVDKAVTRVKRVP</sequence>
<dbReference type="PANTHER" id="PTHR38848">
    <property type="entry name" value="G-PROTEIN COUPLED RECEPTORS FAMILY 3 PROFILE DOMAIN-CONTAINING PROTEIN"/>
    <property type="match status" value="1"/>
</dbReference>
<dbReference type="PANTHER" id="PTHR38848:SF3">
    <property type="entry name" value="G-PROTEIN COUPLED RECEPTORS FAMILY 3 PROFILE DOMAIN-CONTAINING PROTEIN"/>
    <property type="match status" value="1"/>
</dbReference>
<organism evidence="2 3">
    <name type="scientific">Periconia digitata</name>
    <dbReference type="NCBI Taxonomy" id="1303443"/>
    <lineage>
        <taxon>Eukaryota</taxon>
        <taxon>Fungi</taxon>
        <taxon>Dikarya</taxon>
        <taxon>Ascomycota</taxon>
        <taxon>Pezizomycotina</taxon>
        <taxon>Dothideomycetes</taxon>
        <taxon>Pleosporomycetidae</taxon>
        <taxon>Pleosporales</taxon>
        <taxon>Massarineae</taxon>
        <taxon>Periconiaceae</taxon>
        <taxon>Periconia</taxon>
    </lineage>
</organism>
<keyword evidence="1" id="KW-0472">Membrane</keyword>
<evidence type="ECO:0008006" key="4">
    <source>
        <dbReference type="Google" id="ProtNLM"/>
    </source>
</evidence>
<name>A0A9W4XMQ8_9PLEO</name>
<dbReference type="AlphaFoldDB" id="A0A9W4XMQ8"/>
<proteinExistence type="predicted"/>
<keyword evidence="1" id="KW-0812">Transmembrane</keyword>
<protein>
    <recommendedName>
        <fullName evidence="4">G-protein coupled receptors family 3 profile domain-containing protein</fullName>
    </recommendedName>
</protein>
<feature type="transmembrane region" description="Helical" evidence="1">
    <location>
        <begin position="48"/>
        <end position="68"/>
    </location>
</feature>
<evidence type="ECO:0000256" key="1">
    <source>
        <dbReference type="SAM" id="Phobius"/>
    </source>
</evidence>
<reference evidence="2" key="1">
    <citation type="submission" date="2023-01" db="EMBL/GenBank/DDBJ databases">
        <authorList>
            <person name="Van Ghelder C."/>
            <person name="Rancurel C."/>
        </authorList>
    </citation>
    <scope>NUCLEOTIDE SEQUENCE</scope>
    <source>
        <strain evidence="2">CNCM I-4278</strain>
    </source>
</reference>
<evidence type="ECO:0000313" key="2">
    <source>
        <dbReference type="EMBL" id="CAI6337263.1"/>
    </source>
</evidence>
<keyword evidence="3" id="KW-1185">Reference proteome</keyword>
<feature type="transmembrane region" description="Helical" evidence="1">
    <location>
        <begin position="80"/>
        <end position="102"/>
    </location>
</feature>
<feature type="transmembrane region" description="Helical" evidence="1">
    <location>
        <begin position="114"/>
        <end position="136"/>
    </location>
</feature>
<dbReference type="OrthoDB" id="3210850at2759"/>
<feature type="transmembrane region" description="Helical" evidence="1">
    <location>
        <begin position="278"/>
        <end position="302"/>
    </location>
</feature>
<gene>
    <name evidence="2" type="ORF">PDIGIT_LOCUS10373</name>
</gene>
<feature type="transmembrane region" description="Helical" evidence="1">
    <location>
        <begin position="202"/>
        <end position="221"/>
    </location>
</feature>
<dbReference type="EMBL" id="CAOQHR010000007">
    <property type="protein sequence ID" value="CAI6337263.1"/>
    <property type="molecule type" value="Genomic_DNA"/>
</dbReference>
<dbReference type="Proteomes" id="UP001152607">
    <property type="component" value="Unassembled WGS sequence"/>
</dbReference>
<feature type="transmembrane region" description="Helical" evidence="1">
    <location>
        <begin position="156"/>
        <end position="176"/>
    </location>
</feature>
<comment type="caution">
    <text evidence="2">The sequence shown here is derived from an EMBL/GenBank/DDBJ whole genome shotgun (WGS) entry which is preliminary data.</text>
</comment>
<accession>A0A9W4XMQ8</accession>